<dbReference type="InterPro" id="IPR026039">
    <property type="entry name" value="YfgM"/>
</dbReference>
<evidence type="ECO:0000256" key="3">
    <source>
        <dbReference type="ARBA" id="ARBA00022692"/>
    </source>
</evidence>
<evidence type="ECO:0000259" key="9">
    <source>
        <dbReference type="Pfam" id="PF09976"/>
    </source>
</evidence>
<dbReference type="Proteomes" id="UP000053899">
    <property type="component" value="Unassembled WGS sequence"/>
</dbReference>
<protein>
    <recommendedName>
        <fullName evidence="8">Ancillary SecYEG translocon subunit</fullName>
    </recommendedName>
</protein>
<dbReference type="EMBL" id="JH660678">
    <property type="protein sequence ID" value="EIM31544.1"/>
    <property type="molecule type" value="Genomic_DNA"/>
</dbReference>
<dbReference type="Gene3D" id="1.25.40.10">
    <property type="entry name" value="Tetratricopeptide repeat domain"/>
    <property type="match status" value="1"/>
</dbReference>
<evidence type="ECO:0000256" key="2">
    <source>
        <dbReference type="ARBA" id="ARBA00022475"/>
    </source>
</evidence>
<dbReference type="GeneID" id="92352204"/>
<dbReference type="Pfam" id="PF09976">
    <property type="entry name" value="TPR_21"/>
    <property type="match status" value="1"/>
</dbReference>
<keyword evidence="2" id="KW-1003">Cell membrane</keyword>
<evidence type="ECO:0000256" key="7">
    <source>
        <dbReference type="ARBA" id="ARBA00024197"/>
    </source>
</evidence>
<dbReference type="GO" id="GO:0005886">
    <property type="term" value="C:plasma membrane"/>
    <property type="evidence" value="ECO:0007669"/>
    <property type="project" value="UniProtKB-SubCell"/>
</dbReference>
<name>I4Z5Q2_9BURK</name>
<comment type="subcellular location">
    <subcellularLocation>
        <location evidence="1">Cell membrane</location>
        <topology evidence="1">Single-pass type II membrane protein</topology>
    </subcellularLocation>
</comment>
<organism evidence="10 11">
    <name type="scientific">Leptothrix ochracea L12</name>
    <dbReference type="NCBI Taxonomy" id="735332"/>
    <lineage>
        <taxon>Bacteria</taxon>
        <taxon>Pseudomonadati</taxon>
        <taxon>Pseudomonadota</taxon>
        <taxon>Betaproteobacteria</taxon>
        <taxon>Burkholderiales</taxon>
        <taxon>Sphaerotilaceae</taxon>
        <taxon>Leptothrix</taxon>
    </lineage>
</organism>
<dbReference type="RefSeq" id="WP_009453404.1">
    <property type="nucleotide sequence ID" value="NZ_JH660678.1"/>
</dbReference>
<evidence type="ECO:0000256" key="8">
    <source>
        <dbReference type="ARBA" id="ARBA00024235"/>
    </source>
</evidence>
<accession>I4Z5Q2</accession>
<dbReference type="InterPro" id="IPR011990">
    <property type="entry name" value="TPR-like_helical_dom_sf"/>
</dbReference>
<evidence type="ECO:0000313" key="10">
    <source>
        <dbReference type="EMBL" id="EIM31544.1"/>
    </source>
</evidence>
<dbReference type="PANTHER" id="PTHR38035">
    <property type="entry name" value="UPF0070 PROTEIN YFGM"/>
    <property type="match status" value="1"/>
</dbReference>
<dbReference type="PANTHER" id="PTHR38035:SF1">
    <property type="entry name" value="ANCILLARY SECYEG TRANSLOCON SUBUNIT"/>
    <property type="match status" value="1"/>
</dbReference>
<dbReference type="PIRSF" id="PIRSF006170">
    <property type="entry name" value="YfgM"/>
    <property type="match status" value="1"/>
</dbReference>
<evidence type="ECO:0000256" key="5">
    <source>
        <dbReference type="ARBA" id="ARBA00023136"/>
    </source>
</evidence>
<evidence type="ECO:0000256" key="1">
    <source>
        <dbReference type="ARBA" id="ARBA00004401"/>
    </source>
</evidence>
<dbReference type="SUPFAM" id="SSF48452">
    <property type="entry name" value="TPR-like"/>
    <property type="match status" value="1"/>
</dbReference>
<comment type="similarity">
    <text evidence="7">Belongs to the YfgM family.</text>
</comment>
<gene>
    <name evidence="10" type="ORF">LepocDRAFT_00002760</name>
</gene>
<evidence type="ECO:0000256" key="6">
    <source>
        <dbReference type="ARBA" id="ARBA00023186"/>
    </source>
</evidence>
<keyword evidence="4" id="KW-1133">Transmembrane helix</keyword>
<feature type="domain" description="Ancillary SecYEG translocon subunit/Cell division coordinator CpoB TPR" evidence="9">
    <location>
        <begin position="16"/>
        <end position="209"/>
    </location>
</feature>
<keyword evidence="5" id="KW-0472">Membrane</keyword>
<dbReference type="InterPro" id="IPR018704">
    <property type="entry name" value="SecYEG/CpoB_TPR"/>
</dbReference>
<keyword evidence="3" id="KW-0812">Transmembrane</keyword>
<keyword evidence="11" id="KW-1185">Reference proteome</keyword>
<dbReference type="HOGENOM" id="CLU_084785_1_1_4"/>
<evidence type="ECO:0000313" key="11">
    <source>
        <dbReference type="Proteomes" id="UP000053899"/>
    </source>
</evidence>
<dbReference type="OrthoDB" id="8521102at2"/>
<keyword evidence="6" id="KW-0143">Chaperone</keyword>
<proteinExistence type="inferred from homology"/>
<dbReference type="AlphaFoldDB" id="I4Z5Q2"/>
<reference evidence="10 11" key="1">
    <citation type="submission" date="2012-04" db="EMBL/GenBank/DDBJ databases">
        <title>Improved High-Quality Draft sequence of Leptothrix ochracea L12.</title>
        <authorList>
            <consortium name="US DOE Joint Genome Institute"/>
            <person name="Lucas S."/>
            <person name="Han J."/>
            <person name="Lapidus A."/>
            <person name="Cheng J.-F."/>
            <person name="Goodwin L."/>
            <person name="Pitluck S."/>
            <person name="Peters L."/>
            <person name="Zeytun A."/>
            <person name="Detter J.C."/>
            <person name="Han C."/>
            <person name="Tapia R."/>
            <person name="Land M."/>
            <person name="Hauser L."/>
            <person name="Kyrpides N."/>
            <person name="Ivanova N."/>
            <person name="Pagani I."/>
            <person name="Stepanauskas R."/>
            <person name="Masland D."/>
            <person name="Poulton N."/>
            <person name="Emerson D."/>
            <person name="Fleming E."/>
            <person name="Woyke T."/>
        </authorList>
    </citation>
    <scope>NUCLEOTIDE SEQUENCE [LARGE SCALE GENOMIC DNA]</scope>
    <source>
        <strain evidence="10 11">L12</strain>
    </source>
</reference>
<sequence>MSNLDLEEQEQLEQLKHFWQRWGNLISWSLVAVLLVWSGWNGWQWWQRDQAAKAAGMFDALEQGMSAGDVARVNQVFADLKSRYPGTAYTGQAGLMAARLQWDRGQKDAARASLMWVIDEASEPEYRTLSALRLAAILAEDKKFDEALKLLAGEPSKAMAALVDDRRGDVLQLQGKVDEAVKAYTSAWQAMPDTLDYRRAVEAKLIALGKADAMVPAAVPAAAASGASR</sequence>
<evidence type="ECO:0000256" key="4">
    <source>
        <dbReference type="ARBA" id="ARBA00022989"/>
    </source>
</evidence>
<dbReference type="GO" id="GO:0044877">
    <property type="term" value="F:protein-containing complex binding"/>
    <property type="evidence" value="ECO:0007669"/>
    <property type="project" value="InterPro"/>
</dbReference>